<feature type="compositionally biased region" description="Low complexity" evidence="1">
    <location>
        <begin position="221"/>
        <end position="237"/>
    </location>
</feature>
<keyword evidence="2" id="KW-1133">Transmembrane helix</keyword>
<feature type="region of interest" description="Disordered" evidence="1">
    <location>
        <begin position="1"/>
        <end position="152"/>
    </location>
</feature>
<gene>
    <name evidence="3" type="ORF">GSTUAT00009009001</name>
</gene>
<evidence type="ECO:0000313" key="3">
    <source>
        <dbReference type="EMBL" id="CUS06910.1"/>
    </source>
</evidence>
<feature type="transmembrane region" description="Helical" evidence="2">
    <location>
        <begin position="390"/>
        <end position="411"/>
    </location>
</feature>
<sequence length="484" mass="52544">MDMSDRPRRAALHQRSDSETNTLRTVQSSKSNNSSVSQKGHDVSTWKPQTRATVSRDSTRSSSRTASTNKSGRLRPSASLDSLPPIAPLKIHKRLPSSSVARDPPTASTARDKEVAPSKPAATGRTRSFSATAASTQSYPKSILKKPSEPALPPVTIEEYNRKSSLWVGSNPNDPVLSRSRMNARTLRIVRNNSDDGVSSDDDGQYDDIVGRRRSVSVTISSRSAQFGSESESSSFAGGVGRSISSRSAPGRALSSPLYGRAVTPQEPQPTSLARQFPAWARYFYGKKGGRGSVIVPERSGSAHGNEGVGIAIFDPIIRRQLSDDSMLITEVIPPAQAHHGPRRMASSQSIPGIDWIGTRTRDPEAATMWSLPHLDQAPLTGFESVNRQLILFCLGFVLPFCWIIAAVLPLPPHAEITKEPKSNQQRLEYTADIEGARVPTTEEVEVYQNARWWRRVNRMLAPVGLVVIGAIIALAVVAATRGA</sequence>
<keyword evidence="2" id="KW-0472">Membrane</keyword>
<dbReference type="EMBL" id="LN891285">
    <property type="protein sequence ID" value="CUS06910.1"/>
    <property type="molecule type" value="Genomic_DNA"/>
</dbReference>
<feature type="compositionally biased region" description="Low complexity" evidence="1">
    <location>
        <begin position="50"/>
        <end position="68"/>
    </location>
</feature>
<reference evidence="3" key="1">
    <citation type="submission" date="2015-10" db="EMBL/GenBank/DDBJ databases">
        <authorList>
            <person name="Regsiter A."/>
            <person name="william w."/>
        </authorList>
    </citation>
    <scope>NUCLEOTIDE SEQUENCE</scope>
    <source>
        <strain evidence="3">Montdore</strain>
    </source>
</reference>
<evidence type="ECO:0000313" key="4">
    <source>
        <dbReference type="Proteomes" id="UP001412239"/>
    </source>
</evidence>
<dbReference type="AlphaFoldDB" id="A0A292PK88"/>
<feature type="region of interest" description="Disordered" evidence="1">
    <location>
        <begin position="221"/>
        <end position="270"/>
    </location>
</feature>
<feature type="compositionally biased region" description="Low complexity" evidence="1">
    <location>
        <begin position="26"/>
        <end position="38"/>
    </location>
</feature>
<feature type="compositionally biased region" description="Basic and acidic residues" evidence="1">
    <location>
        <begin position="1"/>
        <end position="18"/>
    </location>
</feature>
<organism evidence="3 4">
    <name type="scientific">Tuber aestivum</name>
    <name type="common">summer truffle</name>
    <dbReference type="NCBI Taxonomy" id="59557"/>
    <lineage>
        <taxon>Eukaryota</taxon>
        <taxon>Fungi</taxon>
        <taxon>Dikarya</taxon>
        <taxon>Ascomycota</taxon>
        <taxon>Pezizomycotina</taxon>
        <taxon>Pezizomycetes</taxon>
        <taxon>Pezizales</taxon>
        <taxon>Tuberaceae</taxon>
        <taxon>Tuber</taxon>
    </lineage>
</organism>
<keyword evidence="4" id="KW-1185">Reference proteome</keyword>
<evidence type="ECO:0000256" key="1">
    <source>
        <dbReference type="SAM" id="MobiDB-lite"/>
    </source>
</evidence>
<keyword evidence="2" id="KW-0812">Transmembrane</keyword>
<evidence type="ECO:0008006" key="5">
    <source>
        <dbReference type="Google" id="ProtNLM"/>
    </source>
</evidence>
<feature type="compositionally biased region" description="Polar residues" evidence="1">
    <location>
        <begin position="125"/>
        <end position="140"/>
    </location>
</feature>
<name>A0A292PK88_9PEZI</name>
<dbReference type="Proteomes" id="UP001412239">
    <property type="component" value="Unassembled WGS sequence"/>
</dbReference>
<evidence type="ECO:0000256" key="2">
    <source>
        <dbReference type="SAM" id="Phobius"/>
    </source>
</evidence>
<proteinExistence type="predicted"/>
<feature type="transmembrane region" description="Helical" evidence="2">
    <location>
        <begin position="460"/>
        <end position="480"/>
    </location>
</feature>
<protein>
    <recommendedName>
        <fullName evidence="5">Serine-rich protein</fullName>
    </recommendedName>
</protein>
<accession>A0A292PK88</accession>